<dbReference type="EMBL" id="FOHV01000014">
    <property type="protein sequence ID" value="SET27125.1"/>
    <property type="molecule type" value="Genomic_DNA"/>
</dbReference>
<proteinExistence type="predicted"/>
<dbReference type="RefSeq" id="WP_093320056.1">
    <property type="nucleotide sequence ID" value="NZ_FOHV01000014.1"/>
</dbReference>
<gene>
    <name evidence="1" type="ORF">SAMN02583745_01844</name>
</gene>
<dbReference type="OrthoDB" id="8480728at2"/>
<accession>A0A1I0D688</accession>
<dbReference type="Pfam" id="PF10004">
    <property type="entry name" value="DUF2247"/>
    <property type="match status" value="1"/>
</dbReference>
<dbReference type="InterPro" id="IPR016630">
    <property type="entry name" value="UCP015278"/>
</dbReference>
<evidence type="ECO:0000313" key="1">
    <source>
        <dbReference type="EMBL" id="SET27125.1"/>
    </source>
</evidence>
<name>A0A1I0D688_9GAMM</name>
<sequence length="171" mass="20517">MKYEIVKKYIFLEWTDIHWGYKHKLIGWRDVVNYASDSLLEGNNINELIAEISFIDKSTVFKLDSLLDQLDIKLENYDVGKWLYIELKYIFDNRASISDPFGDVEKIYAEFDYPEEIESFVRYMPVMDKTSINNSHEENIIQLYKNWEKYLYKAGTKYQKYAHNCVLTYIV</sequence>
<organism evidence="1 2">
    <name type="scientific">Thorsellia anophelis DSM 18579</name>
    <dbReference type="NCBI Taxonomy" id="1123402"/>
    <lineage>
        <taxon>Bacteria</taxon>
        <taxon>Pseudomonadati</taxon>
        <taxon>Pseudomonadota</taxon>
        <taxon>Gammaproteobacteria</taxon>
        <taxon>Enterobacterales</taxon>
        <taxon>Thorselliaceae</taxon>
        <taxon>Thorsellia</taxon>
    </lineage>
</organism>
<keyword evidence="2" id="KW-1185">Reference proteome</keyword>
<reference evidence="2" key="1">
    <citation type="submission" date="2016-10" db="EMBL/GenBank/DDBJ databases">
        <authorList>
            <person name="Varghese N."/>
            <person name="Submissions S."/>
        </authorList>
    </citation>
    <scope>NUCLEOTIDE SEQUENCE [LARGE SCALE GENOMIC DNA]</scope>
    <source>
        <strain evidence="2">DSM 18579</strain>
    </source>
</reference>
<dbReference type="PIRSF" id="PIRSF015278">
    <property type="entry name" value="UCP015278"/>
    <property type="match status" value="1"/>
</dbReference>
<dbReference type="Proteomes" id="UP000242642">
    <property type="component" value="Unassembled WGS sequence"/>
</dbReference>
<protein>
    <recommendedName>
        <fullName evidence="3">DUF2247 family protein</fullName>
    </recommendedName>
</protein>
<dbReference type="AlphaFoldDB" id="A0A1I0D688"/>
<dbReference type="STRING" id="1123402.SAMN02583745_01844"/>
<evidence type="ECO:0000313" key="2">
    <source>
        <dbReference type="Proteomes" id="UP000242642"/>
    </source>
</evidence>
<evidence type="ECO:0008006" key="3">
    <source>
        <dbReference type="Google" id="ProtNLM"/>
    </source>
</evidence>